<comment type="cofactor">
    <cofactor evidence="1">
        <name>FAD</name>
        <dbReference type="ChEBI" id="CHEBI:57692"/>
    </cofactor>
</comment>
<proteinExistence type="predicted"/>
<keyword evidence="6" id="KW-1185">Reference proteome</keyword>
<evidence type="ECO:0000256" key="1">
    <source>
        <dbReference type="ARBA" id="ARBA00001974"/>
    </source>
</evidence>
<evidence type="ECO:0000313" key="6">
    <source>
        <dbReference type="Proteomes" id="UP000318103"/>
    </source>
</evidence>
<keyword evidence="2" id="KW-0285">Flavoprotein</keyword>
<evidence type="ECO:0000313" key="5">
    <source>
        <dbReference type="EMBL" id="TQK79299.1"/>
    </source>
</evidence>
<dbReference type="GO" id="GO:0071949">
    <property type="term" value="F:FAD binding"/>
    <property type="evidence" value="ECO:0007669"/>
    <property type="project" value="InterPro"/>
</dbReference>
<dbReference type="PANTHER" id="PTHR43004">
    <property type="entry name" value="TRK SYSTEM POTASSIUM UPTAKE PROTEIN"/>
    <property type="match status" value="1"/>
</dbReference>
<organism evidence="5 6">
    <name type="scientific">Streptomyces puniciscabiei</name>
    <dbReference type="NCBI Taxonomy" id="164348"/>
    <lineage>
        <taxon>Bacteria</taxon>
        <taxon>Bacillati</taxon>
        <taxon>Actinomycetota</taxon>
        <taxon>Actinomycetes</taxon>
        <taxon>Kitasatosporales</taxon>
        <taxon>Streptomycetaceae</taxon>
        <taxon>Streptomyces</taxon>
    </lineage>
</organism>
<dbReference type="InterPro" id="IPR002938">
    <property type="entry name" value="FAD-bd"/>
</dbReference>
<protein>
    <submittedName>
        <fullName evidence="5">Oxygenase</fullName>
    </submittedName>
</protein>
<dbReference type="InterPro" id="IPR050641">
    <property type="entry name" value="RIFMO-like"/>
</dbReference>
<dbReference type="Pfam" id="PF01494">
    <property type="entry name" value="FAD_binding_3"/>
    <property type="match status" value="1"/>
</dbReference>
<reference evidence="5 6" key="1">
    <citation type="submission" date="2019-06" db="EMBL/GenBank/DDBJ databases">
        <title>Sequencing the genomes of 1000 actinobacteria strains.</title>
        <authorList>
            <person name="Klenk H.-P."/>
        </authorList>
    </citation>
    <scope>NUCLEOTIDE SEQUENCE [LARGE SCALE GENOMIC DNA]</scope>
    <source>
        <strain evidence="5 6">DSM 41929</strain>
    </source>
</reference>
<dbReference type="Gene3D" id="3.50.50.60">
    <property type="entry name" value="FAD/NAD(P)-binding domain"/>
    <property type="match status" value="2"/>
</dbReference>
<dbReference type="Proteomes" id="UP000318103">
    <property type="component" value="Unassembled WGS sequence"/>
</dbReference>
<dbReference type="Gene3D" id="3.30.70.2450">
    <property type="match status" value="1"/>
</dbReference>
<comment type="caution">
    <text evidence="5">The sequence shown here is derived from an EMBL/GenBank/DDBJ whole genome shotgun (WGS) entry which is preliminary data.</text>
</comment>
<keyword evidence="3" id="KW-0274">FAD</keyword>
<dbReference type="SUPFAM" id="SSF51905">
    <property type="entry name" value="FAD/NAD(P)-binding domain"/>
    <property type="match status" value="1"/>
</dbReference>
<sequence>MGSRVIVVGAGPVGLALAGELRVGGAEVTVLERLAAPTTESRATTLDARTMELLDERGLLAPLGTVPREPRGHFGGLPLDLGGQPSPFAGQWKVPQARVEALLGGRARELGADIRREHEVCALHPAADGVGVEAVVRDGRRVRLTAEYVVGCDGEESTVGALAGFEFPGRDARRELLRCDVRGVDIPDRRFQRLPGGFAVAATREGLTRVMVHEYGRAPAVRTAAPGFDEVVAAWSRVTGEDISGGTPVWVNAFGDVSRQAAQYRRGRVLLAGDAAHRHLPVGGQAINLGLQDAFDLGWKLAAEVAGTAPAGLLDSYHEERHRAGRRAMAVIDAQALVMLGGPEIEPVRSLFGELLGHRAVRELLASRLGGLDAGTRGLNRGAEVPS</sequence>
<dbReference type="GO" id="GO:0016709">
    <property type="term" value="F:oxidoreductase activity, acting on paired donors, with incorporation or reduction of molecular oxygen, NAD(P)H as one donor, and incorporation of one atom of oxygen"/>
    <property type="evidence" value="ECO:0007669"/>
    <property type="project" value="UniProtKB-ARBA"/>
</dbReference>
<gene>
    <name evidence="5" type="ORF">FB563_8294</name>
</gene>
<dbReference type="EMBL" id="VFNX01000007">
    <property type="protein sequence ID" value="TQK79299.1"/>
    <property type="molecule type" value="Genomic_DNA"/>
</dbReference>
<accession>A0A542SXH7</accession>
<dbReference type="RefSeq" id="WP_055708748.1">
    <property type="nucleotide sequence ID" value="NZ_JBPJFI010000003.1"/>
</dbReference>
<name>A0A542SXH7_9ACTN</name>
<dbReference type="PANTHER" id="PTHR43004:SF19">
    <property type="entry name" value="BINDING MONOOXYGENASE, PUTATIVE (JCVI)-RELATED"/>
    <property type="match status" value="1"/>
</dbReference>
<feature type="domain" description="FAD-binding" evidence="4">
    <location>
        <begin position="4"/>
        <end position="329"/>
    </location>
</feature>
<dbReference type="PRINTS" id="PR00420">
    <property type="entry name" value="RNGMNOXGNASE"/>
</dbReference>
<dbReference type="AlphaFoldDB" id="A0A542SXH7"/>
<dbReference type="InterPro" id="IPR036188">
    <property type="entry name" value="FAD/NAD-bd_sf"/>
</dbReference>
<evidence type="ECO:0000256" key="2">
    <source>
        <dbReference type="ARBA" id="ARBA00022630"/>
    </source>
</evidence>
<dbReference type="OrthoDB" id="9803333at2"/>
<evidence type="ECO:0000259" key="4">
    <source>
        <dbReference type="Pfam" id="PF01494"/>
    </source>
</evidence>
<evidence type="ECO:0000256" key="3">
    <source>
        <dbReference type="ARBA" id="ARBA00022827"/>
    </source>
</evidence>